<gene>
    <name evidence="1" type="ORF">FNK824_LOCUS39506</name>
</gene>
<comment type="caution">
    <text evidence="1">The sequence shown here is derived from an EMBL/GenBank/DDBJ whole genome shotgun (WGS) entry which is preliminary data.</text>
</comment>
<organism evidence="1 2">
    <name type="scientific">Rotaria sordida</name>
    <dbReference type="NCBI Taxonomy" id="392033"/>
    <lineage>
        <taxon>Eukaryota</taxon>
        <taxon>Metazoa</taxon>
        <taxon>Spiralia</taxon>
        <taxon>Gnathifera</taxon>
        <taxon>Rotifera</taxon>
        <taxon>Eurotatoria</taxon>
        <taxon>Bdelloidea</taxon>
        <taxon>Philodinida</taxon>
        <taxon>Philodinidae</taxon>
        <taxon>Rotaria</taxon>
    </lineage>
</organism>
<dbReference type="AlphaFoldDB" id="A0A820G5G2"/>
<protein>
    <submittedName>
        <fullName evidence="1">Uncharacterized protein</fullName>
    </submittedName>
</protein>
<dbReference type="Gene3D" id="1.25.40.20">
    <property type="entry name" value="Ankyrin repeat-containing domain"/>
    <property type="match status" value="1"/>
</dbReference>
<dbReference type="InterPro" id="IPR036770">
    <property type="entry name" value="Ankyrin_rpt-contain_sf"/>
</dbReference>
<sequence>MYRILVRSFYPNSLLSDHKTPLSICVVTNAIDPRKRLEYIQLLIEHGANPIIRDVNNSSAFKRLCGM</sequence>
<proteinExistence type="predicted"/>
<dbReference type="SUPFAM" id="SSF48403">
    <property type="entry name" value="Ankyrin repeat"/>
    <property type="match status" value="1"/>
</dbReference>
<feature type="non-terminal residue" evidence="1">
    <location>
        <position position="1"/>
    </location>
</feature>
<accession>A0A820G5G2</accession>
<dbReference type="Proteomes" id="UP000663874">
    <property type="component" value="Unassembled WGS sequence"/>
</dbReference>
<name>A0A820G5G2_9BILA</name>
<evidence type="ECO:0000313" key="1">
    <source>
        <dbReference type="EMBL" id="CAF4271382.1"/>
    </source>
</evidence>
<reference evidence="1" key="1">
    <citation type="submission" date="2021-02" db="EMBL/GenBank/DDBJ databases">
        <authorList>
            <person name="Nowell W R."/>
        </authorList>
    </citation>
    <scope>NUCLEOTIDE SEQUENCE</scope>
</reference>
<dbReference type="EMBL" id="CAJOBE010026111">
    <property type="protein sequence ID" value="CAF4271382.1"/>
    <property type="molecule type" value="Genomic_DNA"/>
</dbReference>
<evidence type="ECO:0000313" key="2">
    <source>
        <dbReference type="Proteomes" id="UP000663874"/>
    </source>
</evidence>